<dbReference type="Pfam" id="PF00072">
    <property type="entry name" value="Response_reg"/>
    <property type="match status" value="1"/>
</dbReference>
<evidence type="ECO:0000256" key="3">
    <source>
        <dbReference type="ARBA" id="ARBA00022553"/>
    </source>
</evidence>
<dbReference type="SUPFAM" id="SSF47384">
    <property type="entry name" value="Homodimeric domain of signal transducing histidine kinase"/>
    <property type="match status" value="1"/>
</dbReference>
<evidence type="ECO:0000256" key="4">
    <source>
        <dbReference type="ARBA" id="ARBA00023012"/>
    </source>
</evidence>
<dbReference type="PANTHER" id="PTHR45339">
    <property type="entry name" value="HYBRID SIGNAL TRANSDUCTION HISTIDINE KINASE J"/>
    <property type="match status" value="1"/>
</dbReference>
<proteinExistence type="predicted"/>
<dbReference type="InterPro" id="IPR004358">
    <property type="entry name" value="Sig_transdc_His_kin-like_C"/>
</dbReference>
<dbReference type="eggNOG" id="COG0784">
    <property type="taxonomic scope" value="Bacteria"/>
</dbReference>
<dbReference type="SUPFAM" id="SSF55874">
    <property type="entry name" value="ATPase domain of HSP90 chaperone/DNA topoisomerase II/histidine kinase"/>
    <property type="match status" value="1"/>
</dbReference>
<evidence type="ECO:0000256" key="2">
    <source>
        <dbReference type="ARBA" id="ARBA00012438"/>
    </source>
</evidence>
<reference evidence="8 9" key="1">
    <citation type="journal article" date="2014" name="Genome Announc.">
        <title>Genome Sequence of a Promising Hydrogen-Producing Facultative Anaerobic Bacterium, Brevundimonas naejangsanensis Strain B1.</title>
        <authorList>
            <person name="Su H."/>
            <person name="Zhang T."/>
            <person name="Bao M."/>
            <person name="Jiang Y."/>
            <person name="Wang Y."/>
            <person name="Tan T."/>
        </authorList>
    </citation>
    <scope>NUCLEOTIDE SEQUENCE [LARGE SCALE GENOMIC DNA]</scope>
    <source>
        <strain evidence="8 9">B1</strain>
    </source>
</reference>
<keyword evidence="4" id="KW-0902">Two-component regulatory system</keyword>
<organism evidence="8 9">
    <name type="scientific">Brevundimonas naejangsanensis</name>
    <dbReference type="NCBI Taxonomy" id="588932"/>
    <lineage>
        <taxon>Bacteria</taxon>
        <taxon>Pseudomonadati</taxon>
        <taxon>Pseudomonadota</taxon>
        <taxon>Alphaproteobacteria</taxon>
        <taxon>Caulobacterales</taxon>
        <taxon>Caulobacteraceae</taxon>
        <taxon>Brevundimonas</taxon>
    </lineage>
</organism>
<dbReference type="Gene3D" id="3.40.50.2300">
    <property type="match status" value="1"/>
</dbReference>
<evidence type="ECO:0000256" key="5">
    <source>
        <dbReference type="PROSITE-ProRule" id="PRU00169"/>
    </source>
</evidence>
<keyword evidence="9" id="KW-1185">Reference proteome</keyword>
<protein>
    <recommendedName>
        <fullName evidence="2">histidine kinase</fullName>
        <ecNumber evidence="2">2.7.13.3</ecNumber>
    </recommendedName>
</protein>
<feature type="modified residue" description="4-aspartylphosphate" evidence="5">
    <location>
        <position position="456"/>
    </location>
</feature>
<evidence type="ECO:0000313" key="9">
    <source>
        <dbReference type="Proteomes" id="UP000077603"/>
    </source>
</evidence>
<dbReference type="PRINTS" id="PR00344">
    <property type="entry name" value="BCTRLSENSOR"/>
</dbReference>
<dbReference type="CDD" id="cd17546">
    <property type="entry name" value="REC_hyHK_CKI1_RcsC-like"/>
    <property type="match status" value="1"/>
</dbReference>
<dbReference type="GO" id="GO:0000155">
    <property type="term" value="F:phosphorelay sensor kinase activity"/>
    <property type="evidence" value="ECO:0007669"/>
    <property type="project" value="InterPro"/>
</dbReference>
<dbReference type="SMART" id="SM00448">
    <property type="entry name" value="REC"/>
    <property type="match status" value="1"/>
</dbReference>
<dbReference type="CDD" id="cd00082">
    <property type="entry name" value="HisKA"/>
    <property type="match status" value="1"/>
</dbReference>
<dbReference type="SUPFAM" id="SSF52172">
    <property type="entry name" value="CheY-like"/>
    <property type="match status" value="1"/>
</dbReference>
<dbReference type="PANTHER" id="PTHR45339:SF1">
    <property type="entry name" value="HYBRID SIGNAL TRANSDUCTION HISTIDINE KINASE J"/>
    <property type="match status" value="1"/>
</dbReference>
<feature type="domain" description="Histidine kinase" evidence="6">
    <location>
        <begin position="167"/>
        <end position="385"/>
    </location>
</feature>
<dbReference type="InterPro" id="IPR005467">
    <property type="entry name" value="His_kinase_dom"/>
</dbReference>
<dbReference type="KEGG" id="bne:DA69_10275"/>
<name>A0A172Y7G8_9CAUL</name>
<dbReference type="EC" id="2.7.13.3" evidence="2"/>
<dbReference type="Gene3D" id="1.10.287.130">
    <property type="match status" value="1"/>
</dbReference>
<dbReference type="InterPro" id="IPR011006">
    <property type="entry name" value="CheY-like_superfamily"/>
</dbReference>
<evidence type="ECO:0000256" key="1">
    <source>
        <dbReference type="ARBA" id="ARBA00000085"/>
    </source>
</evidence>
<feature type="domain" description="Response regulatory" evidence="7">
    <location>
        <begin position="407"/>
        <end position="524"/>
    </location>
</feature>
<sequence>MARIGDFVDASAPMAPDALGAEALARFEAEPETLVIAVADAEGRPVGLIERNAFTLKLAAEFGRALYVRRPISALMDAAPMVVEADASADMLFQSMDAAGLGALLKGFIVVSRGRYVGVGAGLHVLQAGVAIHKRRAEAMADLAQDLVRAEAEARASSRAKSEFLAVMSHEIRTPLNGVLGVAALMERQLTQDDLRPHVRTILDSGASLLRLLTDALDMSRAEAGMLTLEPAPLDLQSVAADLSALWSPRAEEKALELQVEAELTAARWVVGDETRLKQLLNNLIGNALKFTEAGSVAVRLATALDDGRVRLSATVDDSGPGVSDEAARAIFEPFNTGQAGRQGAGAGLGLAICRQIVERMDGALTVERSPQGGARFGFELHLPLAERDARRAEDRQASPTLHETLHVLVVDDHAANRFVAGKVLELFGCTHETAENGRQAVERAAAAPFDLILMDVKMPVMDGVAATRAIRALPGPAAALPILALTANADPRDEAAYLAAGMDGVVQKPIQPDALLNAIRLALSRGEAAKAA</sequence>
<comment type="catalytic activity">
    <reaction evidence="1">
        <text>ATP + protein L-histidine = ADP + protein N-phospho-L-histidine.</text>
        <dbReference type="EC" id="2.7.13.3"/>
    </reaction>
</comment>
<dbReference type="STRING" id="588932.DA69_10275"/>
<dbReference type="Proteomes" id="UP000077603">
    <property type="component" value="Chromosome"/>
</dbReference>
<dbReference type="Pfam" id="PF02518">
    <property type="entry name" value="HATPase_c"/>
    <property type="match status" value="1"/>
</dbReference>
<keyword evidence="3 5" id="KW-0597">Phosphoprotein</keyword>
<dbReference type="SMART" id="SM00388">
    <property type="entry name" value="HisKA"/>
    <property type="match status" value="1"/>
</dbReference>
<dbReference type="AlphaFoldDB" id="A0A172Y7G8"/>
<dbReference type="InterPro" id="IPR036890">
    <property type="entry name" value="HATPase_C_sf"/>
</dbReference>
<dbReference type="Pfam" id="PF00512">
    <property type="entry name" value="HisKA"/>
    <property type="match status" value="1"/>
</dbReference>
<accession>A0A172Y7G8</accession>
<evidence type="ECO:0000313" key="8">
    <source>
        <dbReference type="EMBL" id="ANF55102.1"/>
    </source>
</evidence>
<dbReference type="InterPro" id="IPR001789">
    <property type="entry name" value="Sig_transdc_resp-reg_receiver"/>
</dbReference>
<dbReference type="InterPro" id="IPR003594">
    <property type="entry name" value="HATPase_dom"/>
</dbReference>
<dbReference type="eggNOG" id="COG2205">
    <property type="taxonomic scope" value="Bacteria"/>
</dbReference>
<dbReference type="EMBL" id="CP015614">
    <property type="protein sequence ID" value="ANF55102.1"/>
    <property type="molecule type" value="Genomic_DNA"/>
</dbReference>
<evidence type="ECO:0000259" key="6">
    <source>
        <dbReference type="PROSITE" id="PS50109"/>
    </source>
</evidence>
<dbReference type="Gene3D" id="3.30.565.10">
    <property type="entry name" value="Histidine kinase-like ATPase, C-terminal domain"/>
    <property type="match status" value="1"/>
</dbReference>
<dbReference type="PROSITE" id="PS50109">
    <property type="entry name" value="HIS_KIN"/>
    <property type="match status" value="1"/>
</dbReference>
<dbReference type="PROSITE" id="PS50110">
    <property type="entry name" value="RESPONSE_REGULATORY"/>
    <property type="match status" value="1"/>
</dbReference>
<dbReference type="InterPro" id="IPR003661">
    <property type="entry name" value="HisK_dim/P_dom"/>
</dbReference>
<gene>
    <name evidence="8" type="ORF">DA69_10275</name>
</gene>
<dbReference type="InterPro" id="IPR036097">
    <property type="entry name" value="HisK_dim/P_sf"/>
</dbReference>
<dbReference type="RefSeq" id="WP_025978631.1">
    <property type="nucleotide sequence ID" value="NZ_CP015614.1"/>
</dbReference>
<dbReference type="SMART" id="SM00387">
    <property type="entry name" value="HATPase_c"/>
    <property type="match status" value="1"/>
</dbReference>
<evidence type="ECO:0000259" key="7">
    <source>
        <dbReference type="PROSITE" id="PS50110"/>
    </source>
</evidence>
<dbReference type="OrthoDB" id="9801651at2"/>